<protein>
    <recommendedName>
        <fullName evidence="4">Class III cytochrome C family protein</fullName>
    </recommendedName>
</protein>
<dbReference type="SUPFAM" id="SSF48695">
    <property type="entry name" value="Multiheme cytochromes"/>
    <property type="match status" value="1"/>
</dbReference>
<proteinExistence type="predicted"/>
<dbReference type="Proteomes" id="UP000190027">
    <property type="component" value="Unassembled WGS sequence"/>
</dbReference>
<keyword evidence="3" id="KW-1185">Reference proteome</keyword>
<organism evidence="2 3">
    <name type="scientific">Paucidesulfovibrio gracilis DSM 16080</name>
    <dbReference type="NCBI Taxonomy" id="1121449"/>
    <lineage>
        <taxon>Bacteria</taxon>
        <taxon>Pseudomonadati</taxon>
        <taxon>Thermodesulfobacteriota</taxon>
        <taxon>Desulfovibrionia</taxon>
        <taxon>Desulfovibrionales</taxon>
        <taxon>Desulfovibrionaceae</taxon>
        <taxon>Paucidesulfovibrio</taxon>
    </lineage>
</organism>
<dbReference type="EMBL" id="FUYC01000003">
    <property type="protein sequence ID" value="SKA77099.1"/>
    <property type="molecule type" value="Genomic_DNA"/>
</dbReference>
<evidence type="ECO:0000313" key="3">
    <source>
        <dbReference type="Proteomes" id="UP000190027"/>
    </source>
</evidence>
<dbReference type="InterPro" id="IPR036280">
    <property type="entry name" value="Multihaem_cyt_sf"/>
</dbReference>
<evidence type="ECO:0000313" key="2">
    <source>
        <dbReference type="EMBL" id="SKA77099.1"/>
    </source>
</evidence>
<keyword evidence="1" id="KW-0812">Transmembrane</keyword>
<evidence type="ECO:0008006" key="4">
    <source>
        <dbReference type="Google" id="ProtNLM"/>
    </source>
</evidence>
<reference evidence="2 3" key="1">
    <citation type="submission" date="2017-02" db="EMBL/GenBank/DDBJ databases">
        <authorList>
            <person name="Peterson S.W."/>
        </authorList>
    </citation>
    <scope>NUCLEOTIDE SEQUENCE [LARGE SCALE GENOMIC DNA]</scope>
    <source>
        <strain evidence="2 3">DSM 16080</strain>
    </source>
</reference>
<feature type="transmembrane region" description="Helical" evidence="1">
    <location>
        <begin position="12"/>
        <end position="31"/>
    </location>
</feature>
<evidence type="ECO:0000256" key="1">
    <source>
        <dbReference type="SAM" id="Phobius"/>
    </source>
</evidence>
<dbReference type="STRING" id="1121449.SAMN02745704_00941"/>
<keyword evidence="1" id="KW-1133">Transmembrane helix</keyword>
<keyword evidence="1" id="KW-0472">Membrane</keyword>
<accession>A0A1T4WIW0</accession>
<name>A0A1T4WIW0_9BACT</name>
<sequence length="246" mass="27915">MEEMRASKQYGGALPFLLGFLVVAVLGWVLFPDVLFQDKEQPFRFSHVTHVEGQGMLCEDCHYFREDGTYAGFPTNEECAMCHDIGDRQELYDALVEAAGSPDKIEDVLTQDEGPEALDYLILSMEPEDIKAERAFIVKFLAQGKEVPWYNYQYQPDNVFFSHKAHADLTMAAAQGGDHGEAEAAEADEETNCNLCHLKDIHLRSDTPPFQENVISGYSKMTMKMWQCERCHAQMHQSNACYVCHK</sequence>
<dbReference type="AlphaFoldDB" id="A0A1T4WIW0"/>
<gene>
    <name evidence="2" type="ORF">SAMN02745704_00941</name>
</gene>
<dbReference type="OrthoDB" id="9814800at2"/>
<dbReference type="RefSeq" id="WP_078716804.1">
    <property type="nucleotide sequence ID" value="NZ_FUYC01000003.1"/>
</dbReference>
<dbReference type="Gene3D" id="3.90.10.10">
    <property type="entry name" value="Cytochrome C3"/>
    <property type="match status" value="2"/>
</dbReference>